<evidence type="ECO:0000256" key="1">
    <source>
        <dbReference type="ARBA" id="ARBA00022723"/>
    </source>
</evidence>
<dbReference type="SUPFAM" id="SSF55008">
    <property type="entry name" value="HMA, heavy metal-associated domain"/>
    <property type="match status" value="1"/>
</dbReference>
<evidence type="ECO:0000313" key="4">
    <source>
        <dbReference type="Proteomes" id="UP000523139"/>
    </source>
</evidence>
<gene>
    <name evidence="3" type="ORF">HGQ17_07290</name>
</gene>
<evidence type="ECO:0000313" key="3">
    <source>
        <dbReference type="EMBL" id="NLS09814.1"/>
    </source>
</evidence>
<dbReference type="PROSITE" id="PS01047">
    <property type="entry name" value="HMA_1"/>
    <property type="match status" value="1"/>
</dbReference>
<organism evidence="3 4">
    <name type="scientific">Nesterenkonia sedimenti</name>
    <dbReference type="NCBI Taxonomy" id="1463632"/>
    <lineage>
        <taxon>Bacteria</taxon>
        <taxon>Bacillati</taxon>
        <taxon>Actinomycetota</taxon>
        <taxon>Actinomycetes</taxon>
        <taxon>Micrococcales</taxon>
        <taxon>Micrococcaceae</taxon>
        <taxon>Nesterenkonia</taxon>
    </lineage>
</organism>
<dbReference type="EMBL" id="JABAHY010000005">
    <property type="protein sequence ID" value="NLS09814.1"/>
    <property type="molecule type" value="Genomic_DNA"/>
</dbReference>
<dbReference type="InterPro" id="IPR006121">
    <property type="entry name" value="HMA_dom"/>
</dbReference>
<evidence type="ECO:0000259" key="2">
    <source>
        <dbReference type="PROSITE" id="PS50846"/>
    </source>
</evidence>
<reference evidence="3 4" key="1">
    <citation type="submission" date="2020-04" db="EMBL/GenBank/DDBJ databases">
        <title>Nesterenkonia sp. nov., isolated from marine sediment.</title>
        <authorList>
            <person name="Zhang G."/>
        </authorList>
    </citation>
    <scope>NUCLEOTIDE SEQUENCE [LARGE SCALE GENOMIC DNA]</scope>
    <source>
        <strain evidence="3 4">MY13</strain>
    </source>
</reference>
<proteinExistence type="predicted"/>
<dbReference type="AlphaFoldDB" id="A0A7X8TJN6"/>
<dbReference type="InterPro" id="IPR017969">
    <property type="entry name" value="Heavy-metal-associated_CS"/>
</dbReference>
<dbReference type="GO" id="GO:0046872">
    <property type="term" value="F:metal ion binding"/>
    <property type="evidence" value="ECO:0007669"/>
    <property type="project" value="UniProtKB-KW"/>
</dbReference>
<dbReference type="InterPro" id="IPR036163">
    <property type="entry name" value="HMA_dom_sf"/>
</dbReference>
<keyword evidence="4" id="KW-1185">Reference proteome</keyword>
<dbReference type="Pfam" id="PF00403">
    <property type="entry name" value="HMA"/>
    <property type="match status" value="1"/>
</dbReference>
<dbReference type="Gene3D" id="3.30.70.100">
    <property type="match status" value="1"/>
</dbReference>
<dbReference type="Proteomes" id="UP000523139">
    <property type="component" value="Unassembled WGS sequence"/>
</dbReference>
<feature type="domain" description="HMA" evidence="2">
    <location>
        <begin position="10"/>
        <end position="76"/>
    </location>
</feature>
<accession>A0A7X8TJN6</accession>
<dbReference type="PROSITE" id="PS50846">
    <property type="entry name" value="HMA_2"/>
    <property type="match status" value="1"/>
</dbReference>
<protein>
    <submittedName>
        <fullName evidence="3">Heavy-metal-associated domain-containing protein</fullName>
    </submittedName>
</protein>
<name>A0A7X8TJN6_9MICC</name>
<sequence length="77" mass="8418">MAPTRRCVVSTYTFRVEEIHCGGCEKAIRNALTRVNGVRDVTADSDTNQVTVSYHQSQTSIEEIGERLATAGYPAVS</sequence>
<comment type="caution">
    <text evidence="3">The sequence shown here is derived from an EMBL/GenBank/DDBJ whole genome shotgun (WGS) entry which is preliminary data.</text>
</comment>
<dbReference type="CDD" id="cd00371">
    <property type="entry name" value="HMA"/>
    <property type="match status" value="1"/>
</dbReference>
<keyword evidence="1" id="KW-0479">Metal-binding</keyword>